<evidence type="ECO:0000313" key="1">
    <source>
        <dbReference type="EMBL" id="TNN37761.1"/>
    </source>
</evidence>
<gene>
    <name evidence="1" type="ORF">EYF80_052072</name>
</gene>
<proteinExistence type="predicted"/>
<reference evidence="1 2" key="1">
    <citation type="submission" date="2019-03" db="EMBL/GenBank/DDBJ databases">
        <title>First draft genome of Liparis tanakae, snailfish: a comprehensive survey of snailfish specific genes.</title>
        <authorList>
            <person name="Kim W."/>
            <person name="Song I."/>
            <person name="Jeong J.-H."/>
            <person name="Kim D."/>
            <person name="Kim S."/>
            <person name="Ryu S."/>
            <person name="Song J.Y."/>
            <person name="Lee S.K."/>
        </authorList>
    </citation>
    <scope>NUCLEOTIDE SEQUENCE [LARGE SCALE GENOMIC DNA]</scope>
    <source>
        <tissue evidence="1">Muscle</tissue>
    </source>
</reference>
<evidence type="ECO:0000313" key="2">
    <source>
        <dbReference type="Proteomes" id="UP000314294"/>
    </source>
</evidence>
<organism evidence="1 2">
    <name type="scientific">Liparis tanakae</name>
    <name type="common">Tanaka's snailfish</name>
    <dbReference type="NCBI Taxonomy" id="230148"/>
    <lineage>
        <taxon>Eukaryota</taxon>
        <taxon>Metazoa</taxon>
        <taxon>Chordata</taxon>
        <taxon>Craniata</taxon>
        <taxon>Vertebrata</taxon>
        <taxon>Euteleostomi</taxon>
        <taxon>Actinopterygii</taxon>
        <taxon>Neopterygii</taxon>
        <taxon>Teleostei</taxon>
        <taxon>Neoteleostei</taxon>
        <taxon>Acanthomorphata</taxon>
        <taxon>Eupercaria</taxon>
        <taxon>Perciformes</taxon>
        <taxon>Cottioidei</taxon>
        <taxon>Cottales</taxon>
        <taxon>Liparidae</taxon>
        <taxon>Liparis</taxon>
    </lineage>
</organism>
<accession>A0A4Z2FA63</accession>
<sequence length="75" mass="8689">MCSKVKGQTTVLGYNSRIHMLIITISHYVEEEEEEEKKHTNHEAGLIIRKKKTCFLKSVKDYANSMHRPNNVEGD</sequence>
<dbReference type="EMBL" id="SRLO01001445">
    <property type="protein sequence ID" value="TNN37761.1"/>
    <property type="molecule type" value="Genomic_DNA"/>
</dbReference>
<comment type="caution">
    <text evidence="1">The sequence shown here is derived from an EMBL/GenBank/DDBJ whole genome shotgun (WGS) entry which is preliminary data.</text>
</comment>
<name>A0A4Z2FA63_9TELE</name>
<dbReference type="Proteomes" id="UP000314294">
    <property type="component" value="Unassembled WGS sequence"/>
</dbReference>
<protein>
    <submittedName>
        <fullName evidence="1">Uncharacterized protein</fullName>
    </submittedName>
</protein>
<dbReference type="AlphaFoldDB" id="A0A4Z2FA63"/>
<keyword evidence="2" id="KW-1185">Reference proteome</keyword>